<keyword evidence="3" id="KW-1133">Transmembrane helix</keyword>
<gene>
    <name evidence="7" type="ORF">PZA18_13075</name>
</gene>
<dbReference type="NCBIfam" id="TIGR00254">
    <property type="entry name" value="GGDEF"/>
    <property type="match status" value="1"/>
</dbReference>
<keyword evidence="3" id="KW-0472">Membrane</keyword>
<feature type="transmembrane region" description="Helical" evidence="3">
    <location>
        <begin position="32"/>
        <end position="50"/>
    </location>
</feature>
<dbReference type="SMART" id="SM00091">
    <property type="entry name" value="PAS"/>
    <property type="match status" value="1"/>
</dbReference>
<dbReference type="InterPro" id="IPR043128">
    <property type="entry name" value="Rev_trsase/Diguanyl_cyclase"/>
</dbReference>
<dbReference type="PANTHER" id="PTHR45138">
    <property type="entry name" value="REGULATORY COMPONENTS OF SENSORY TRANSDUCTION SYSTEM"/>
    <property type="match status" value="1"/>
</dbReference>
<dbReference type="SUPFAM" id="SSF55073">
    <property type="entry name" value="Nucleotide cyclase"/>
    <property type="match status" value="1"/>
</dbReference>
<feature type="domain" description="GGDEF" evidence="6">
    <location>
        <begin position="497"/>
        <end position="631"/>
    </location>
</feature>
<evidence type="ECO:0000256" key="1">
    <source>
        <dbReference type="ARBA" id="ARBA00012528"/>
    </source>
</evidence>
<dbReference type="RefSeq" id="WP_284101294.1">
    <property type="nucleotide sequence ID" value="NZ_JARRAF010000014.1"/>
</dbReference>
<dbReference type="Proteomes" id="UP001172778">
    <property type="component" value="Unassembled WGS sequence"/>
</dbReference>
<protein>
    <recommendedName>
        <fullName evidence="1">diguanylate cyclase</fullName>
        <ecNumber evidence="1">2.7.7.65</ecNumber>
    </recommendedName>
</protein>
<dbReference type="CDD" id="cd01949">
    <property type="entry name" value="GGDEF"/>
    <property type="match status" value="1"/>
</dbReference>
<proteinExistence type="predicted"/>
<evidence type="ECO:0000259" key="4">
    <source>
        <dbReference type="PROSITE" id="PS50112"/>
    </source>
</evidence>
<dbReference type="PROSITE" id="PS50887">
    <property type="entry name" value="GGDEF"/>
    <property type="match status" value="1"/>
</dbReference>
<dbReference type="Pfam" id="PF00990">
    <property type="entry name" value="GGDEF"/>
    <property type="match status" value="1"/>
</dbReference>
<dbReference type="Pfam" id="PF00989">
    <property type="entry name" value="PAS"/>
    <property type="match status" value="1"/>
</dbReference>
<evidence type="ECO:0000256" key="2">
    <source>
        <dbReference type="ARBA" id="ARBA00034247"/>
    </source>
</evidence>
<feature type="transmembrane region" description="Helical" evidence="3">
    <location>
        <begin position="303"/>
        <end position="325"/>
    </location>
</feature>
<accession>A0ABT7DY42</accession>
<keyword evidence="3" id="KW-0812">Transmembrane</keyword>
<dbReference type="CDD" id="cd12915">
    <property type="entry name" value="PDC2_DGC_like"/>
    <property type="match status" value="1"/>
</dbReference>
<keyword evidence="7" id="KW-0548">Nucleotidyltransferase</keyword>
<dbReference type="CDD" id="cd00130">
    <property type="entry name" value="PAS"/>
    <property type="match status" value="1"/>
</dbReference>
<dbReference type="InterPro" id="IPR000700">
    <property type="entry name" value="PAS-assoc_C"/>
</dbReference>
<evidence type="ECO:0000313" key="8">
    <source>
        <dbReference type="Proteomes" id="UP001172778"/>
    </source>
</evidence>
<dbReference type="EC" id="2.7.7.65" evidence="1"/>
<evidence type="ECO:0000259" key="6">
    <source>
        <dbReference type="PROSITE" id="PS50887"/>
    </source>
</evidence>
<organism evidence="7 8">
    <name type="scientific">Parachitinimonas caeni</name>
    <dbReference type="NCBI Taxonomy" id="3031301"/>
    <lineage>
        <taxon>Bacteria</taxon>
        <taxon>Pseudomonadati</taxon>
        <taxon>Pseudomonadota</taxon>
        <taxon>Betaproteobacteria</taxon>
        <taxon>Neisseriales</taxon>
        <taxon>Chitinibacteraceae</taxon>
        <taxon>Parachitinimonas</taxon>
    </lineage>
</organism>
<evidence type="ECO:0000256" key="3">
    <source>
        <dbReference type="SAM" id="Phobius"/>
    </source>
</evidence>
<dbReference type="Gene3D" id="3.30.450.20">
    <property type="entry name" value="PAS domain"/>
    <property type="match status" value="3"/>
</dbReference>
<reference evidence="7" key="1">
    <citation type="submission" date="2023-03" db="EMBL/GenBank/DDBJ databases">
        <title>Chitinimonas shenzhenensis gen. nov., sp. nov., a novel member of family Burkholderiaceae isolated from activated sludge collected in Shen Zhen, China.</title>
        <authorList>
            <person name="Wang X."/>
        </authorList>
    </citation>
    <scope>NUCLEOTIDE SEQUENCE</scope>
    <source>
        <strain evidence="7">DQS-5</strain>
    </source>
</reference>
<comment type="caution">
    <text evidence="7">The sequence shown here is derived from an EMBL/GenBank/DDBJ whole genome shotgun (WGS) entry which is preliminary data.</text>
</comment>
<dbReference type="Gene3D" id="3.30.70.270">
    <property type="match status" value="1"/>
</dbReference>
<dbReference type="PROSITE" id="PS50113">
    <property type="entry name" value="PAC"/>
    <property type="match status" value="1"/>
</dbReference>
<dbReference type="PANTHER" id="PTHR45138:SF9">
    <property type="entry name" value="DIGUANYLATE CYCLASE DGCM-RELATED"/>
    <property type="match status" value="1"/>
</dbReference>
<keyword evidence="7" id="KW-0808">Transferase</keyword>
<dbReference type="SMART" id="SM00267">
    <property type="entry name" value="GGDEF"/>
    <property type="match status" value="1"/>
</dbReference>
<dbReference type="InterPro" id="IPR050469">
    <property type="entry name" value="Diguanylate_Cyclase"/>
</dbReference>
<name>A0ABT7DY42_9NEIS</name>
<dbReference type="SUPFAM" id="SSF55785">
    <property type="entry name" value="PYP-like sensor domain (PAS domain)"/>
    <property type="match status" value="1"/>
</dbReference>
<dbReference type="InterPro" id="IPR029787">
    <property type="entry name" value="Nucleotide_cyclase"/>
</dbReference>
<sequence>MQTLYRSSATDNDTTGLSHQLVRFVSRARKPLAWAGLVVMVLAALIFHELRQNHADAQLKTMVDARNLAHLMAERFSGNLREIRLILDDIGDTLGPAELAEVSSMSSERHQVIEKLLAAKLEHYSRVDQLGLIGPDGRFILTSGAGPERSLKNHPIFRTLTENPGQSLAFGPAIDGTGLAVGLRLGEGHQFTGVAVANLGTEQLQKLLLGVELSDDDIVALVRDDLSLLASRPDHHELVGQPLPLKSQIAQWVNARSDDVIGGVGLLDERIRSYGFKRLEEAPFLVIVGVGEEAGLRAWRHKALAYVLGGMLSSLLLLAIIYRGWRETELVAAIARQQSRLQQQEQRFRFVVETMPTPLLMVRANGLVLYANRAVGELLGVALADIIDHPLFSYVSRNEQATELAAKLDKEHTLHDYEIRLKRGSGEVFWASLAATQVECEGEPAYLIALDDITQRKVEQETLWRKATLDPLTGVANRGYLLELAYGSISRAKRFNEPLGVLMLDLDYFKRVNDTWGHDAGDKVLMRFAAECSSTLRGFDLLGRIGGEEFAVILPNTPLDGALLVAERIRERIEALSVLVQDNQPVHVTVSIGLAMLASEDQTIEDTLRRADQALYAAKAAGRNRVMTDLAEAPPSR</sequence>
<dbReference type="InterPro" id="IPR000014">
    <property type="entry name" value="PAS"/>
</dbReference>
<evidence type="ECO:0000259" key="5">
    <source>
        <dbReference type="PROSITE" id="PS50113"/>
    </source>
</evidence>
<dbReference type="CDD" id="cd18773">
    <property type="entry name" value="PDC1_HK_sensor"/>
    <property type="match status" value="1"/>
</dbReference>
<dbReference type="InterPro" id="IPR000160">
    <property type="entry name" value="GGDEF_dom"/>
</dbReference>
<dbReference type="EMBL" id="JARRAF010000014">
    <property type="protein sequence ID" value="MDK2124980.1"/>
    <property type="molecule type" value="Genomic_DNA"/>
</dbReference>
<dbReference type="InterPro" id="IPR013767">
    <property type="entry name" value="PAS_fold"/>
</dbReference>
<feature type="domain" description="PAC" evidence="5">
    <location>
        <begin position="415"/>
        <end position="465"/>
    </location>
</feature>
<dbReference type="GO" id="GO:0052621">
    <property type="term" value="F:diguanylate cyclase activity"/>
    <property type="evidence" value="ECO:0007669"/>
    <property type="project" value="UniProtKB-EC"/>
</dbReference>
<dbReference type="InterPro" id="IPR035965">
    <property type="entry name" value="PAS-like_dom_sf"/>
</dbReference>
<comment type="catalytic activity">
    <reaction evidence="2">
        <text>2 GTP = 3',3'-c-di-GMP + 2 diphosphate</text>
        <dbReference type="Rhea" id="RHEA:24898"/>
        <dbReference type="ChEBI" id="CHEBI:33019"/>
        <dbReference type="ChEBI" id="CHEBI:37565"/>
        <dbReference type="ChEBI" id="CHEBI:58805"/>
        <dbReference type="EC" id="2.7.7.65"/>
    </reaction>
</comment>
<dbReference type="PROSITE" id="PS50112">
    <property type="entry name" value="PAS"/>
    <property type="match status" value="1"/>
</dbReference>
<keyword evidence="8" id="KW-1185">Reference proteome</keyword>
<dbReference type="NCBIfam" id="TIGR00229">
    <property type="entry name" value="sensory_box"/>
    <property type="match status" value="1"/>
</dbReference>
<feature type="domain" description="PAS" evidence="4">
    <location>
        <begin position="344"/>
        <end position="392"/>
    </location>
</feature>
<evidence type="ECO:0000313" key="7">
    <source>
        <dbReference type="EMBL" id="MDK2124980.1"/>
    </source>
</evidence>